<name>A0ABD3HUH4_9MARC</name>
<proteinExistence type="inferred from homology"/>
<dbReference type="PANTHER" id="PTHR31642">
    <property type="entry name" value="TRICHOTHECENE 3-O-ACETYLTRANSFERASE"/>
    <property type="match status" value="1"/>
</dbReference>
<dbReference type="InterPro" id="IPR023213">
    <property type="entry name" value="CAT-like_dom_sf"/>
</dbReference>
<dbReference type="Pfam" id="PF02458">
    <property type="entry name" value="Transferase"/>
    <property type="match status" value="1"/>
</dbReference>
<evidence type="ECO:0000313" key="3">
    <source>
        <dbReference type="EMBL" id="KAL3695098.1"/>
    </source>
</evidence>
<feature type="region of interest" description="Disordered" evidence="2">
    <location>
        <begin position="218"/>
        <end position="238"/>
    </location>
</feature>
<comment type="caution">
    <text evidence="3">The sequence shown here is derived from an EMBL/GenBank/DDBJ whole genome shotgun (WGS) entry which is preliminary data.</text>
</comment>
<sequence length="462" mass="51705">MGTEHNPTERTPIDDYFSYFQRVKTQMLKPESKCDHPTTLVPSHLDHLHMDRYVPILFIYKLNDSSDAFYNQFVNGLKDSLAKVLVSFYPVAGAVTKTSDPHHPRMIVCDDRGVPFTEAYKDEPLDQIVKNHEPVGPLSGLEAAGLFINKQCQEITESGVPCFVIQVTRFKCGGVSIGVSWNHMLADMAGAMVILRAWADTARKGETTIVPQLDRTILSPEHSAESEPTAPPPLTPEEKAKLEKVLNTRFDRKVLHIRKEKIDEVKQAALQDGFAVSTMDCLCAHLWRCVSRHIAESGESDVTIFSTAVEGRAKMGGTLTPHYIGNVVVPAFVRNVPASEIVNKPLVYAASMIRRSIGEVTPEAYWKIINEMDIANPWKTAINRSDYQMAAISWRNFGIYDLDFGQGKPVKFHLNLLPQTCRKGMCIILPSSLGPGSFDVYLYSSPFFIERLWADPEFTSLS</sequence>
<organism evidence="3 4">
    <name type="scientific">Riccia sorocarpa</name>
    <dbReference type="NCBI Taxonomy" id="122646"/>
    <lineage>
        <taxon>Eukaryota</taxon>
        <taxon>Viridiplantae</taxon>
        <taxon>Streptophyta</taxon>
        <taxon>Embryophyta</taxon>
        <taxon>Marchantiophyta</taxon>
        <taxon>Marchantiopsida</taxon>
        <taxon>Marchantiidae</taxon>
        <taxon>Marchantiales</taxon>
        <taxon>Ricciaceae</taxon>
        <taxon>Riccia</taxon>
    </lineage>
</organism>
<dbReference type="Gene3D" id="3.30.559.10">
    <property type="entry name" value="Chloramphenicol acetyltransferase-like domain"/>
    <property type="match status" value="2"/>
</dbReference>
<dbReference type="EMBL" id="JBJQOH010000003">
    <property type="protein sequence ID" value="KAL3695098.1"/>
    <property type="molecule type" value="Genomic_DNA"/>
</dbReference>
<keyword evidence="4" id="KW-1185">Reference proteome</keyword>
<dbReference type="PANTHER" id="PTHR31642:SF323">
    <property type="entry name" value="BAHD FAMILY ACYLTRANSFERASE, CLADE V"/>
    <property type="match status" value="1"/>
</dbReference>
<evidence type="ECO:0000256" key="1">
    <source>
        <dbReference type="ARBA" id="ARBA00009861"/>
    </source>
</evidence>
<comment type="similarity">
    <text evidence="1">Belongs to the plant acyltransferase family.</text>
</comment>
<evidence type="ECO:0000313" key="4">
    <source>
        <dbReference type="Proteomes" id="UP001633002"/>
    </source>
</evidence>
<evidence type="ECO:0000256" key="2">
    <source>
        <dbReference type="SAM" id="MobiDB-lite"/>
    </source>
</evidence>
<protein>
    <submittedName>
        <fullName evidence="3">Uncharacterized protein</fullName>
    </submittedName>
</protein>
<reference evidence="3 4" key="1">
    <citation type="submission" date="2024-09" db="EMBL/GenBank/DDBJ databases">
        <title>Chromosome-scale assembly of Riccia sorocarpa.</title>
        <authorList>
            <person name="Paukszto L."/>
        </authorList>
    </citation>
    <scope>NUCLEOTIDE SEQUENCE [LARGE SCALE GENOMIC DNA]</scope>
    <source>
        <strain evidence="3">LP-2024</strain>
        <tissue evidence="3">Aerial parts of the thallus</tissue>
    </source>
</reference>
<dbReference type="Proteomes" id="UP001633002">
    <property type="component" value="Unassembled WGS sequence"/>
</dbReference>
<accession>A0ABD3HUH4</accession>
<gene>
    <name evidence="3" type="ORF">R1sor_008749</name>
</gene>
<dbReference type="InterPro" id="IPR050317">
    <property type="entry name" value="Plant_Fungal_Acyltransferase"/>
</dbReference>
<dbReference type="AlphaFoldDB" id="A0ABD3HUH4"/>